<dbReference type="GO" id="GO:0005759">
    <property type="term" value="C:mitochondrial matrix"/>
    <property type="evidence" value="ECO:0007669"/>
    <property type="project" value="InterPro"/>
</dbReference>
<evidence type="ECO:0000313" key="3">
    <source>
        <dbReference type="Proteomes" id="UP000419144"/>
    </source>
</evidence>
<comment type="caution">
    <text evidence="2">The sequence shown here is derived from an EMBL/GenBank/DDBJ whole genome shotgun (WGS) entry which is preliminary data.</text>
</comment>
<dbReference type="Gene3D" id="3.10.280.10">
    <property type="entry name" value="Mitochondrial glycoprotein"/>
    <property type="match status" value="1"/>
</dbReference>
<sequence>MPRGSYLSRGSTETLGMFRRFGVTQEVPALRSLTALAHGSRFLSTEELVNEETQWTRAMGTKYGAGNYQLFRALYKDLCDEIRREYYTKPPPPPPATRTTGASPSLVATEAALEVHQSADPGADDTSSGATKQSGAAESADGKLSTQAEGMPTKFGCEDSAGEAAHASQATAAASSTSKPEETFGDGSWSVQHRPEDNVVVFHRDAVKEGRLAAVHAWARIELKDPPRLNAVLTFADWIPIEVCVERNGIVIHFSMAANEGGMHMRNVRVYAPKSAEERAALLDPSDDGEYARKNFFYDGPCLWHLEQDMLNELYDIMQDHGVSLDWIRWAASWVFYLEHVNYVRWNLGMLEELIPSSLRGPEDDFLLPAEKAVLAEPVEDWLKAHSI</sequence>
<protein>
    <recommendedName>
        <fullName evidence="4">Mitochondrial glycoprotein</fullName>
    </recommendedName>
</protein>
<name>A0A640KVC2_LEITA</name>
<organism evidence="2 3">
    <name type="scientific">Leishmania tarentolae</name>
    <name type="common">Sauroleishmania tarentolae</name>
    <dbReference type="NCBI Taxonomy" id="5689"/>
    <lineage>
        <taxon>Eukaryota</taxon>
        <taxon>Discoba</taxon>
        <taxon>Euglenozoa</taxon>
        <taxon>Kinetoplastea</taxon>
        <taxon>Metakinetoplastina</taxon>
        <taxon>Trypanosomatida</taxon>
        <taxon>Trypanosomatidae</taxon>
        <taxon>Leishmaniinae</taxon>
        <taxon>Leishmania</taxon>
        <taxon>lizard Leishmania</taxon>
    </lineage>
</organism>
<dbReference type="VEuPathDB" id="TriTrypDB:LtaPh_3640000"/>
<proteinExistence type="predicted"/>
<reference evidence="2" key="1">
    <citation type="submission" date="2019-11" db="EMBL/GenBank/DDBJ databases">
        <title>Leishmania tarentolae CDS.</title>
        <authorList>
            <person name="Goto Y."/>
            <person name="Yamagishi J."/>
        </authorList>
    </citation>
    <scope>NUCLEOTIDE SEQUENCE [LARGE SCALE GENOMIC DNA]</scope>
    <source>
        <strain evidence="2">Parrot Tar II</strain>
    </source>
</reference>
<dbReference type="FunFam" id="3.10.280.10:FF:000015">
    <property type="entry name" value="Hypothetical_protein_-_conserved"/>
    <property type="match status" value="1"/>
</dbReference>
<accession>A0A640KVC2</accession>
<evidence type="ECO:0000256" key="1">
    <source>
        <dbReference type="SAM" id="MobiDB-lite"/>
    </source>
</evidence>
<dbReference type="PANTHER" id="PTHR10826:SF17">
    <property type="entry name" value="MITOCHONDRIAL GLYCOPROTEIN"/>
    <property type="match status" value="1"/>
</dbReference>
<feature type="region of interest" description="Disordered" evidence="1">
    <location>
        <begin position="117"/>
        <end position="191"/>
    </location>
</feature>
<dbReference type="SUPFAM" id="SSF54529">
    <property type="entry name" value="Mitochondrial glycoprotein MAM33-like"/>
    <property type="match status" value="1"/>
</dbReference>
<feature type="compositionally biased region" description="Low complexity" evidence="1">
    <location>
        <begin position="162"/>
        <end position="178"/>
    </location>
</feature>
<dbReference type="InterPro" id="IPR036561">
    <property type="entry name" value="MAM33_sf"/>
</dbReference>
<dbReference type="OrthoDB" id="272179at2759"/>
<gene>
    <name evidence="2" type="ORF">LtaPh_3640000</name>
</gene>
<keyword evidence="3" id="KW-1185">Reference proteome</keyword>
<dbReference type="InterPro" id="IPR003428">
    <property type="entry name" value="MAM33"/>
</dbReference>
<dbReference type="EMBL" id="BLBS01000057">
    <property type="protein sequence ID" value="GET93482.1"/>
    <property type="molecule type" value="Genomic_DNA"/>
</dbReference>
<evidence type="ECO:0008006" key="4">
    <source>
        <dbReference type="Google" id="ProtNLM"/>
    </source>
</evidence>
<evidence type="ECO:0000313" key="2">
    <source>
        <dbReference type="EMBL" id="GET93482.1"/>
    </source>
</evidence>
<dbReference type="Proteomes" id="UP000419144">
    <property type="component" value="Unassembled WGS sequence"/>
</dbReference>
<feature type="compositionally biased region" description="Polar residues" evidence="1">
    <location>
        <begin position="125"/>
        <end position="136"/>
    </location>
</feature>
<dbReference type="AlphaFoldDB" id="A0A640KVC2"/>
<dbReference type="Pfam" id="PF02330">
    <property type="entry name" value="MAM33"/>
    <property type="match status" value="1"/>
</dbReference>
<dbReference type="PANTHER" id="PTHR10826">
    <property type="entry name" value="COMPLEMENT COMPONENT 1"/>
    <property type="match status" value="1"/>
</dbReference>